<dbReference type="SMART" id="SM00198">
    <property type="entry name" value="SCP"/>
    <property type="match status" value="1"/>
</dbReference>
<evidence type="ECO:0000256" key="4">
    <source>
        <dbReference type="ARBA" id="ARBA00023157"/>
    </source>
</evidence>
<feature type="domain" description="SCP" evidence="6">
    <location>
        <begin position="26"/>
        <end position="156"/>
    </location>
</feature>
<comment type="similarity">
    <text evidence="1">Belongs to the CRISP family.</text>
</comment>
<dbReference type="PANTHER" id="PTHR10334">
    <property type="entry name" value="CYSTEINE-RICH SECRETORY PROTEIN-RELATED"/>
    <property type="match status" value="1"/>
</dbReference>
<gene>
    <name evidence="7" type="ORF">O6P43_031716</name>
</gene>
<proteinExistence type="inferred from homology"/>
<feature type="non-terminal residue" evidence="7">
    <location>
        <position position="1"/>
    </location>
</feature>
<organism evidence="7 8">
    <name type="scientific">Quillaja saponaria</name>
    <name type="common">Soap bark tree</name>
    <dbReference type="NCBI Taxonomy" id="32244"/>
    <lineage>
        <taxon>Eukaryota</taxon>
        <taxon>Viridiplantae</taxon>
        <taxon>Streptophyta</taxon>
        <taxon>Embryophyta</taxon>
        <taxon>Tracheophyta</taxon>
        <taxon>Spermatophyta</taxon>
        <taxon>Magnoliopsida</taxon>
        <taxon>eudicotyledons</taxon>
        <taxon>Gunneridae</taxon>
        <taxon>Pentapetalae</taxon>
        <taxon>rosids</taxon>
        <taxon>fabids</taxon>
        <taxon>Fabales</taxon>
        <taxon>Quillajaceae</taxon>
        <taxon>Quillaja</taxon>
    </lineage>
</organism>
<keyword evidence="2 5" id="KW-0732">Signal</keyword>
<dbReference type="InterPro" id="IPR018244">
    <property type="entry name" value="Allrgn_V5/Tpx1_CS"/>
</dbReference>
<evidence type="ECO:0000256" key="5">
    <source>
        <dbReference type="SAM" id="SignalP"/>
    </source>
</evidence>
<dbReference type="AlphaFoldDB" id="A0AAD7KXQ1"/>
<dbReference type="InterPro" id="IPR035940">
    <property type="entry name" value="CAP_sf"/>
</dbReference>
<feature type="chain" id="PRO_5042075628" evidence="5">
    <location>
        <begin position="25"/>
        <end position="160"/>
    </location>
</feature>
<dbReference type="EMBL" id="JARAOO010000013">
    <property type="protein sequence ID" value="KAJ7946840.1"/>
    <property type="molecule type" value="Genomic_DNA"/>
</dbReference>
<dbReference type="PROSITE" id="PS01010">
    <property type="entry name" value="CRISP_2"/>
    <property type="match status" value="1"/>
</dbReference>
<protein>
    <submittedName>
        <fullName evidence="7">Pathogenesis-related protein 1</fullName>
    </submittedName>
</protein>
<keyword evidence="8" id="KW-1185">Reference proteome</keyword>
<accession>A0AAD7KXQ1</accession>
<evidence type="ECO:0000313" key="8">
    <source>
        <dbReference type="Proteomes" id="UP001163823"/>
    </source>
</evidence>
<dbReference type="Gene3D" id="3.40.33.10">
    <property type="entry name" value="CAP"/>
    <property type="match status" value="1"/>
</dbReference>
<dbReference type="GO" id="GO:0005576">
    <property type="term" value="C:extracellular region"/>
    <property type="evidence" value="ECO:0007669"/>
    <property type="project" value="InterPro"/>
</dbReference>
<reference evidence="7" key="1">
    <citation type="journal article" date="2023" name="Science">
        <title>Elucidation of the pathway for biosynthesis of saponin adjuvants from the soapbark tree.</title>
        <authorList>
            <person name="Reed J."/>
            <person name="Orme A."/>
            <person name="El-Demerdash A."/>
            <person name="Owen C."/>
            <person name="Martin L.B.B."/>
            <person name="Misra R.C."/>
            <person name="Kikuchi S."/>
            <person name="Rejzek M."/>
            <person name="Martin A.C."/>
            <person name="Harkess A."/>
            <person name="Leebens-Mack J."/>
            <person name="Louveau T."/>
            <person name="Stephenson M.J."/>
            <person name="Osbourn A."/>
        </authorList>
    </citation>
    <scope>NUCLEOTIDE SEQUENCE</scope>
    <source>
        <strain evidence="7">S10</strain>
    </source>
</reference>
<evidence type="ECO:0000256" key="1">
    <source>
        <dbReference type="ARBA" id="ARBA00009923"/>
    </source>
</evidence>
<evidence type="ECO:0000259" key="6">
    <source>
        <dbReference type="SMART" id="SM00198"/>
    </source>
</evidence>
<dbReference type="InterPro" id="IPR014044">
    <property type="entry name" value="CAP_dom"/>
</dbReference>
<dbReference type="Proteomes" id="UP001163823">
    <property type="component" value="Chromosome 13"/>
</dbReference>
<comment type="caution">
    <text evidence="7">The sequence shown here is derived from an EMBL/GenBank/DDBJ whole genome shotgun (WGS) entry which is preliminary data.</text>
</comment>
<evidence type="ECO:0000256" key="2">
    <source>
        <dbReference type="ARBA" id="ARBA00022729"/>
    </source>
</evidence>
<feature type="signal peptide" evidence="5">
    <location>
        <begin position="1"/>
        <end position="24"/>
    </location>
</feature>
<name>A0AAD7KXQ1_QUISA</name>
<dbReference type="FunFam" id="3.40.33.10:FF:000006">
    <property type="entry name" value="Putative pathogenesis-related protein 1"/>
    <property type="match status" value="1"/>
</dbReference>
<dbReference type="KEGG" id="qsa:O6P43_031716"/>
<dbReference type="InterPro" id="IPR001283">
    <property type="entry name" value="CRISP-related"/>
</dbReference>
<evidence type="ECO:0000256" key="3">
    <source>
        <dbReference type="ARBA" id="ARBA00022821"/>
    </source>
</evidence>
<keyword evidence="4" id="KW-1015">Disulfide bond</keyword>
<dbReference type="GO" id="GO:0098542">
    <property type="term" value="P:defense response to other organism"/>
    <property type="evidence" value="ECO:0007669"/>
    <property type="project" value="UniProtKB-ARBA"/>
</dbReference>
<dbReference type="SUPFAM" id="SSF55797">
    <property type="entry name" value="PR-1-like"/>
    <property type="match status" value="1"/>
</dbReference>
<sequence>KMLSSKMLTIFFVCLTTLSSISFAQNTPKDFVATHNAARAEVGVGPLTWSHKVANYAQNYANSRIGDCNLDHSGGPFGENLAEGYGSMNGSDAVKFWLTEKPNYDYKSNSCVNDECLHYTQIVWRHSVYVGCARAKCNNGWIFVTCNYDPPGNIDGQRPY</sequence>
<keyword evidence="3" id="KW-0611">Plant defense</keyword>
<dbReference type="Pfam" id="PF00188">
    <property type="entry name" value="CAP"/>
    <property type="match status" value="1"/>
</dbReference>
<evidence type="ECO:0000313" key="7">
    <source>
        <dbReference type="EMBL" id="KAJ7946840.1"/>
    </source>
</evidence>
<dbReference type="CDD" id="cd05381">
    <property type="entry name" value="CAP_PR-1"/>
    <property type="match status" value="1"/>
</dbReference>
<dbReference type="PRINTS" id="PR00837">
    <property type="entry name" value="V5TPXLIKE"/>
</dbReference>